<feature type="transmembrane region" description="Helical" evidence="4">
    <location>
        <begin position="94"/>
        <end position="113"/>
    </location>
</feature>
<dbReference type="Proteomes" id="UP001487740">
    <property type="component" value="Unassembled WGS sequence"/>
</dbReference>
<dbReference type="PROSITE" id="PS51155">
    <property type="entry name" value="CHIT_BIND_RR_2"/>
    <property type="match status" value="1"/>
</dbReference>
<evidence type="ECO:0000313" key="6">
    <source>
        <dbReference type="Proteomes" id="UP001487740"/>
    </source>
</evidence>
<sequence length="243" mass="25922">MTDRLSSLKASPQYSQQAIQPTLSCNKGDSTNSTKDTAGAGALTLHYQRPRASEQRSYLLPLGKSMVSAVIVALVMVVVAAPVSSIPQNSYQNVQVSAVIVALVMVVVAAPVSSFPQNSYQNVQVSAVIVALVMVVVAAPVSSIPQNSYQNVQPSAPAQYSYNYGVNDDFGNNFGHGENRQGDNTDGAFSVVLPDGRRQSVEYSVSGDSGFLANVQYDGQAQFPQARPQYSQQAVEPVRPQYA</sequence>
<keyword evidence="4" id="KW-0812">Transmembrane</keyword>
<keyword evidence="4" id="KW-1133">Transmembrane helix</keyword>
<feature type="transmembrane region" description="Helical" evidence="4">
    <location>
        <begin position="58"/>
        <end position="82"/>
    </location>
</feature>
<dbReference type="Pfam" id="PF00379">
    <property type="entry name" value="Chitin_bind_4"/>
    <property type="match status" value="1"/>
</dbReference>
<dbReference type="InterPro" id="IPR051217">
    <property type="entry name" value="Insect_Cuticle_Struc_Prot"/>
</dbReference>
<evidence type="ECO:0008006" key="7">
    <source>
        <dbReference type="Google" id="ProtNLM"/>
    </source>
</evidence>
<keyword evidence="4" id="KW-0472">Membrane</keyword>
<evidence type="ECO:0000256" key="1">
    <source>
        <dbReference type="ARBA" id="ARBA00022460"/>
    </source>
</evidence>
<dbReference type="GO" id="GO:0042302">
    <property type="term" value="F:structural constituent of cuticle"/>
    <property type="evidence" value="ECO:0007669"/>
    <property type="project" value="UniProtKB-UniRule"/>
</dbReference>
<feature type="region of interest" description="Disordered" evidence="3">
    <location>
        <begin position="223"/>
        <end position="243"/>
    </location>
</feature>
<evidence type="ECO:0000256" key="3">
    <source>
        <dbReference type="SAM" id="MobiDB-lite"/>
    </source>
</evidence>
<gene>
    <name evidence="5" type="ORF">O3P69_014872</name>
</gene>
<organism evidence="5 6">
    <name type="scientific">Scylla paramamosain</name>
    <name type="common">Mud crab</name>
    <dbReference type="NCBI Taxonomy" id="85552"/>
    <lineage>
        <taxon>Eukaryota</taxon>
        <taxon>Metazoa</taxon>
        <taxon>Ecdysozoa</taxon>
        <taxon>Arthropoda</taxon>
        <taxon>Crustacea</taxon>
        <taxon>Multicrustacea</taxon>
        <taxon>Malacostraca</taxon>
        <taxon>Eumalacostraca</taxon>
        <taxon>Eucarida</taxon>
        <taxon>Decapoda</taxon>
        <taxon>Pleocyemata</taxon>
        <taxon>Brachyura</taxon>
        <taxon>Eubrachyura</taxon>
        <taxon>Portunoidea</taxon>
        <taxon>Portunidae</taxon>
        <taxon>Portuninae</taxon>
        <taxon>Scylla</taxon>
    </lineage>
</organism>
<accession>A0AAW0U2V6</accession>
<dbReference type="InterPro" id="IPR000618">
    <property type="entry name" value="Insect_cuticle"/>
</dbReference>
<evidence type="ECO:0000313" key="5">
    <source>
        <dbReference type="EMBL" id="KAK8392732.1"/>
    </source>
</evidence>
<evidence type="ECO:0000256" key="2">
    <source>
        <dbReference type="PROSITE-ProRule" id="PRU00497"/>
    </source>
</evidence>
<dbReference type="EMBL" id="JARAKH010000022">
    <property type="protein sequence ID" value="KAK8392732.1"/>
    <property type="molecule type" value="Genomic_DNA"/>
</dbReference>
<dbReference type="AlphaFoldDB" id="A0AAW0U2V6"/>
<reference evidence="5 6" key="1">
    <citation type="submission" date="2023-03" db="EMBL/GenBank/DDBJ databases">
        <title>High-quality genome of Scylla paramamosain provides insights in environmental adaptation.</title>
        <authorList>
            <person name="Zhang L."/>
        </authorList>
    </citation>
    <scope>NUCLEOTIDE SEQUENCE [LARGE SCALE GENOMIC DNA]</scope>
    <source>
        <strain evidence="5">LZ_2023a</strain>
        <tissue evidence="5">Muscle</tissue>
    </source>
</reference>
<name>A0AAW0U2V6_SCYPA</name>
<keyword evidence="1 2" id="KW-0193">Cuticle</keyword>
<keyword evidence="6" id="KW-1185">Reference proteome</keyword>
<protein>
    <recommendedName>
        <fullName evidence="7">Cuticle protein</fullName>
    </recommendedName>
</protein>
<proteinExistence type="predicted"/>
<comment type="caution">
    <text evidence="5">The sequence shown here is derived from an EMBL/GenBank/DDBJ whole genome shotgun (WGS) entry which is preliminary data.</text>
</comment>
<dbReference type="GO" id="GO:0031012">
    <property type="term" value="C:extracellular matrix"/>
    <property type="evidence" value="ECO:0007669"/>
    <property type="project" value="TreeGrafter"/>
</dbReference>
<evidence type="ECO:0000256" key="4">
    <source>
        <dbReference type="SAM" id="Phobius"/>
    </source>
</evidence>
<dbReference type="PANTHER" id="PTHR12236:SF79">
    <property type="entry name" value="CUTICULAR PROTEIN 50CB-RELATED"/>
    <property type="match status" value="1"/>
</dbReference>
<feature type="compositionally biased region" description="Polar residues" evidence="3">
    <location>
        <begin position="223"/>
        <end position="234"/>
    </location>
</feature>
<dbReference type="GO" id="GO:0005615">
    <property type="term" value="C:extracellular space"/>
    <property type="evidence" value="ECO:0007669"/>
    <property type="project" value="TreeGrafter"/>
</dbReference>
<dbReference type="PANTHER" id="PTHR12236">
    <property type="entry name" value="STRUCTURAL CONTITUENT OF CUTICLE"/>
    <property type="match status" value="1"/>
</dbReference>
<feature type="transmembrane region" description="Helical" evidence="4">
    <location>
        <begin position="125"/>
        <end position="144"/>
    </location>
</feature>